<dbReference type="EMBL" id="LOCK01000018">
    <property type="protein sequence ID" value="KTE91810.1"/>
    <property type="molecule type" value="Genomic_DNA"/>
</dbReference>
<sequence length="72" mass="8308">MSKMKSKSQPKYIGDFKSMVVGRPIPIGRVCKSLNSEYVYRKLLYINGLNNGHKYKVMKASVRYFTSQKAKD</sequence>
<accession>A0A0W1JK04</accession>
<proteinExistence type="predicted"/>
<gene>
    <name evidence="1" type="ORF">AT727_20250</name>
</gene>
<evidence type="ECO:0000313" key="1">
    <source>
        <dbReference type="EMBL" id="KTE91810.1"/>
    </source>
</evidence>
<organism evidence="1 2">
    <name type="scientific">Desulfitobacterium hafniense</name>
    <name type="common">Desulfitobacterium frappieri</name>
    <dbReference type="NCBI Taxonomy" id="49338"/>
    <lineage>
        <taxon>Bacteria</taxon>
        <taxon>Bacillati</taxon>
        <taxon>Bacillota</taxon>
        <taxon>Clostridia</taxon>
        <taxon>Eubacteriales</taxon>
        <taxon>Desulfitobacteriaceae</taxon>
        <taxon>Desulfitobacterium</taxon>
    </lineage>
</organism>
<reference evidence="1 2" key="1">
    <citation type="submission" date="2015-12" db="EMBL/GenBank/DDBJ databases">
        <title>Draft Genome Sequence of Desulfitobacterium hafniense Strain DH, a Sulfate-reducing Bacterium Isolated from Paddy Soils.</title>
        <authorList>
            <person name="Bao P."/>
            <person name="Zhang X."/>
            <person name="Li G."/>
        </authorList>
    </citation>
    <scope>NUCLEOTIDE SEQUENCE [LARGE SCALE GENOMIC DNA]</scope>
    <source>
        <strain evidence="1 2">DH</strain>
    </source>
</reference>
<protein>
    <submittedName>
        <fullName evidence="1">Uncharacterized protein</fullName>
    </submittedName>
</protein>
<dbReference type="Proteomes" id="UP000054623">
    <property type="component" value="Unassembled WGS sequence"/>
</dbReference>
<evidence type="ECO:0000313" key="2">
    <source>
        <dbReference type="Proteomes" id="UP000054623"/>
    </source>
</evidence>
<comment type="caution">
    <text evidence="1">The sequence shown here is derived from an EMBL/GenBank/DDBJ whole genome shotgun (WGS) entry which is preliminary data.</text>
</comment>
<dbReference type="AlphaFoldDB" id="A0A0W1JK04"/>
<name>A0A0W1JK04_DESHA</name>